<dbReference type="EMBL" id="CP109527">
    <property type="protein sequence ID" value="WTY36770.1"/>
    <property type="molecule type" value="Genomic_DNA"/>
</dbReference>
<dbReference type="RefSeq" id="WP_405148870.1">
    <property type="nucleotide sequence ID" value="NZ_CP109527.1"/>
</dbReference>
<evidence type="ECO:0000313" key="2">
    <source>
        <dbReference type="Proteomes" id="UP001621418"/>
    </source>
</evidence>
<name>A0ABZ1NA09_9NOCA</name>
<gene>
    <name evidence="1" type="ORF">OG308_02405</name>
</gene>
<reference evidence="1 2" key="1">
    <citation type="submission" date="2022-10" db="EMBL/GenBank/DDBJ databases">
        <title>The complete genomes of actinobacterial strains from the NBC collection.</title>
        <authorList>
            <person name="Joergensen T.S."/>
            <person name="Alvarez Arevalo M."/>
            <person name="Sterndorff E.B."/>
            <person name="Faurdal D."/>
            <person name="Vuksanovic O."/>
            <person name="Mourched A.-S."/>
            <person name="Charusanti P."/>
            <person name="Shaw S."/>
            <person name="Blin K."/>
            <person name="Weber T."/>
        </authorList>
    </citation>
    <scope>NUCLEOTIDE SEQUENCE [LARGE SCALE GENOMIC DNA]</scope>
    <source>
        <strain evidence="1 2">NBC_01413</strain>
    </source>
</reference>
<organism evidence="1 2">
    <name type="scientific">Nocardia salmonicida</name>
    <dbReference type="NCBI Taxonomy" id="53431"/>
    <lineage>
        <taxon>Bacteria</taxon>
        <taxon>Bacillati</taxon>
        <taxon>Actinomycetota</taxon>
        <taxon>Actinomycetes</taxon>
        <taxon>Mycobacteriales</taxon>
        <taxon>Nocardiaceae</taxon>
        <taxon>Nocardia</taxon>
    </lineage>
</organism>
<dbReference type="Proteomes" id="UP001621418">
    <property type="component" value="Chromosome"/>
</dbReference>
<evidence type="ECO:0000313" key="1">
    <source>
        <dbReference type="EMBL" id="WTY36770.1"/>
    </source>
</evidence>
<keyword evidence="2" id="KW-1185">Reference proteome</keyword>
<sequence>MLHQREGYWETRKEPTWSRGWMFDADNTRNVLHAEGVLGVRYDAGLCGEAPGIVIALGHAPSGLNLELAVDEAMELIEMLAAAIGEAHGVPQPSIDVTGERCQWPCCNPKAVR</sequence>
<proteinExistence type="predicted"/>
<accession>A0ABZ1NA09</accession>
<protein>
    <submittedName>
        <fullName evidence="1">Uncharacterized protein</fullName>
    </submittedName>
</protein>